<dbReference type="GeneID" id="17324728"/>
<reference evidence="3" key="1">
    <citation type="journal article" date="2013" name="Proc. Natl. Acad. Sci. U.S.A.">
        <title>Genome structure and metabolic features in the red seaweed Chondrus crispus shed light on evolution of the Archaeplastida.</title>
        <authorList>
            <person name="Collen J."/>
            <person name="Porcel B."/>
            <person name="Carre W."/>
            <person name="Ball S.G."/>
            <person name="Chaparro C."/>
            <person name="Tonon T."/>
            <person name="Barbeyron T."/>
            <person name="Michel G."/>
            <person name="Noel B."/>
            <person name="Valentin K."/>
            <person name="Elias M."/>
            <person name="Artiguenave F."/>
            <person name="Arun A."/>
            <person name="Aury J.M."/>
            <person name="Barbosa-Neto J.F."/>
            <person name="Bothwell J.H."/>
            <person name="Bouget F.Y."/>
            <person name="Brillet L."/>
            <person name="Cabello-Hurtado F."/>
            <person name="Capella-Gutierrez S."/>
            <person name="Charrier B."/>
            <person name="Cladiere L."/>
            <person name="Cock J.M."/>
            <person name="Coelho S.M."/>
            <person name="Colleoni C."/>
            <person name="Czjzek M."/>
            <person name="Da Silva C."/>
            <person name="Delage L."/>
            <person name="Denoeud F."/>
            <person name="Deschamps P."/>
            <person name="Dittami S.M."/>
            <person name="Gabaldon T."/>
            <person name="Gachon C.M."/>
            <person name="Groisillier A."/>
            <person name="Herve C."/>
            <person name="Jabbari K."/>
            <person name="Katinka M."/>
            <person name="Kloareg B."/>
            <person name="Kowalczyk N."/>
            <person name="Labadie K."/>
            <person name="Leblanc C."/>
            <person name="Lopez P.J."/>
            <person name="McLachlan D.H."/>
            <person name="Meslet-Cladiere L."/>
            <person name="Moustafa A."/>
            <person name="Nehr Z."/>
            <person name="Nyvall Collen P."/>
            <person name="Panaud O."/>
            <person name="Partensky F."/>
            <person name="Poulain J."/>
            <person name="Rensing S.A."/>
            <person name="Rousvoal S."/>
            <person name="Samson G."/>
            <person name="Symeonidi A."/>
            <person name="Weissenbach J."/>
            <person name="Zambounis A."/>
            <person name="Wincker P."/>
            <person name="Boyen C."/>
        </authorList>
    </citation>
    <scope>NUCLEOTIDE SEQUENCE [LARGE SCALE GENOMIC DNA]</scope>
    <source>
        <strain evidence="3">cv. Stackhouse</strain>
    </source>
</reference>
<proteinExistence type="predicted"/>
<protein>
    <submittedName>
        <fullName evidence="2">Uncharacterized protein</fullName>
    </submittedName>
</protein>
<accession>R7QI76</accession>
<sequence length="303" mass="34691">MPQPKSVSAFPARPPLLTPPQSRRLSDAHHDVTAHGSHRSTPRRDRVTAADVYDKGASSRSLRKRRSSEVDVSCPTFYDGEHERTDAPLSRYVQMSEGEEDFDAFENVEYVLTERYRDDPRASAVDPDVNTPKSGAWRLISSIGSPFTKRKTDADEDVYQSTLAMGQSRLQPNKAAGKGRRQLTFFGLRGTKNDDVWLEFSCSLPVERLLNEVGKITKSLGYQVWRRPSENKLRCIRQLNHRHEMHMVIFVGSIRLPEGIVSMVRLKRARGDRNRTPAWRYSNFYRELMERLQRNGIPVTSDS</sequence>
<evidence type="ECO:0000313" key="3">
    <source>
        <dbReference type="Proteomes" id="UP000012073"/>
    </source>
</evidence>
<dbReference type="EMBL" id="HG001818">
    <property type="protein sequence ID" value="CDF37115.1"/>
    <property type="molecule type" value="Genomic_DNA"/>
</dbReference>
<dbReference type="AlphaFoldDB" id="R7QI76"/>
<feature type="region of interest" description="Disordered" evidence="1">
    <location>
        <begin position="1"/>
        <end position="68"/>
    </location>
</feature>
<dbReference type="KEGG" id="ccp:CHC_T00005084001"/>
<keyword evidence="3" id="KW-1185">Reference proteome</keyword>
<evidence type="ECO:0000313" key="2">
    <source>
        <dbReference type="EMBL" id="CDF37115.1"/>
    </source>
</evidence>
<name>R7QI76_CHOCR</name>
<feature type="compositionally biased region" description="Basic and acidic residues" evidence="1">
    <location>
        <begin position="24"/>
        <end position="33"/>
    </location>
</feature>
<feature type="compositionally biased region" description="Basic and acidic residues" evidence="1">
    <location>
        <begin position="42"/>
        <end position="54"/>
    </location>
</feature>
<dbReference type="OrthoDB" id="10608467at2759"/>
<dbReference type="Proteomes" id="UP000012073">
    <property type="component" value="Unassembled WGS sequence"/>
</dbReference>
<organism evidence="2 3">
    <name type="scientific">Chondrus crispus</name>
    <name type="common">Carrageen Irish moss</name>
    <name type="synonym">Polymorpha crispa</name>
    <dbReference type="NCBI Taxonomy" id="2769"/>
    <lineage>
        <taxon>Eukaryota</taxon>
        <taxon>Rhodophyta</taxon>
        <taxon>Florideophyceae</taxon>
        <taxon>Rhodymeniophycidae</taxon>
        <taxon>Gigartinales</taxon>
        <taxon>Gigartinaceae</taxon>
        <taxon>Chondrus</taxon>
    </lineage>
</organism>
<dbReference type="RefSeq" id="XP_005716934.1">
    <property type="nucleotide sequence ID" value="XM_005716877.1"/>
</dbReference>
<dbReference type="Gramene" id="CDF37115">
    <property type="protein sequence ID" value="CDF37115"/>
    <property type="gene ID" value="CHC_T00005084001"/>
</dbReference>
<gene>
    <name evidence="2" type="ORF">CHC_T00005084001</name>
</gene>
<evidence type="ECO:0000256" key="1">
    <source>
        <dbReference type="SAM" id="MobiDB-lite"/>
    </source>
</evidence>